<evidence type="ECO:0000256" key="1">
    <source>
        <dbReference type="ARBA" id="ARBA00007274"/>
    </source>
</evidence>
<evidence type="ECO:0000313" key="8">
    <source>
        <dbReference type="Proteomes" id="UP000441772"/>
    </source>
</evidence>
<evidence type="ECO:0000313" key="7">
    <source>
        <dbReference type="EMBL" id="KAB7790493.1"/>
    </source>
</evidence>
<dbReference type="EC" id="2.3.1.-" evidence="5"/>
<evidence type="ECO:0000256" key="2">
    <source>
        <dbReference type="ARBA" id="ARBA00022679"/>
    </source>
</evidence>
<dbReference type="PROSITE" id="PS00101">
    <property type="entry name" value="HEXAPEP_TRANSFERASES"/>
    <property type="match status" value="1"/>
</dbReference>
<gene>
    <name evidence="7" type="ORF">F7D09_0989</name>
</gene>
<accession>A0A6I1GFT0</accession>
<reference evidence="7 8" key="1">
    <citation type="submission" date="2019-09" db="EMBL/GenBank/DDBJ databases">
        <title>Characterization of the phylogenetic diversity of two novel species belonging to the genus Bifidobacterium: Bifidobacterium cebidarum sp. nov. and Bifidobacterium leontopitheci sp. nov.</title>
        <authorList>
            <person name="Lugli G.A."/>
            <person name="Duranti S."/>
            <person name="Milani C."/>
            <person name="Turroni F."/>
            <person name="Ventura M."/>
        </authorList>
    </citation>
    <scope>NUCLEOTIDE SEQUENCE [LARGE SCALE GENOMIC DNA]</scope>
    <source>
        <strain evidence="7 8">LMG 31471</strain>
    </source>
</reference>
<dbReference type="GO" id="GO:0008870">
    <property type="term" value="F:galactoside O-acetyltransferase activity"/>
    <property type="evidence" value="ECO:0007669"/>
    <property type="project" value="TreeGrafter"/>
</dbReference>
<dbReference type="SMART" id="SM01266">
    <property type="entry name" value="Mac"/>
    <property type="match status" value="1"/>
</dbReference>
<keyword evidence="3" id="KW-0677">Repeat</keyword>
<dbReference type="Pfam" id="PF00132">
    <property type="entry name" value="Hexapep"/>
    <property type="match status" value="1"/>
</dbReference>
<feature type="domain" description="Maltose/galactoside acetyltransferase" evidence="6">
    <location>
        <begin position="8"/>
        <end position="61"/>
    </location>
</feature>
<dbReference type="InterPro" id="IPR018357">
    <property type="entry name" value="Hexapep_transf_CS"/>
</dbReference>
<name>A0A6I1GFT0_9BIFI</name>
<dbReference type="PANTHER" id="PTHR43017:SF1">
    <property type="entry name" value="ACETYLTRANSFERASE YJL218W-RELATED"/>
    <property type="match status" value="1"/>
</dbReference>
<dbReference type="FunFam" id="2.160.10.10:FF:000025">
    <property type="entry name" value="Hexapeptide-repeat containing-acetyltransferase"/>
    <property type="match status" value="1"/>
</dbReference>
<protein>
    <recommendedName>
        <fullName evidence="5">Acetyltransferase</fullName>
        <ecNumber evidence="5">2.3.1.-</ecNumber>
    </recommendedName>
</protein>
<dbReference type="RefSeq" id="WP_152234340.1">
    <property type="nucleotide sequence ID" value="NZ_JBHSKZ010000010.1"/>
</dbReference>
<evidence type="ECO:0000256" key="3">
    <source>
        <dbReference type="ARBA" id="ARBA00022737"/>
    </source>
</evidence>
<keyword evidence="2 5" id="KW-0808">Transferase</keyword>
<dbReference type="SUPFAM" id="SSF51161">
    <property type="entry name" value="Trimeric LpxA-like enzymes"/>
    <property type="match status" value="1"/>
</dbReference>
<evidence type="ECO:0000259" key="6">
    <source>
        <dbReference type="SMART" id="SM01266"/>
    </source>
</evidence>
<dbReference type="InterPro" id="IPR001451">
    <property type="entry name" value="Hexapep"/>
</dbReference>
<dbReference type="InterPro" id="IPR011004">
    <property type="entry name" value="Trimer_LpxA-like_sf"/>
</dbReference>
<dbReference type="Proteomes" id="UP000441772">
    <property type="component" value="Unassembled WGS sequence"/>
</dbReference>
<keyword evidence="4 5" id="KW-0012">Acyltransferase</keyword>
<dbReference type="PANTHER" id="PTHR43017">
    <property type="entry name" value="GALACTOSIDE O-ACETYLTRANSFERASE"/>
    <property type="match status" value="1"/>
</dbReference>
<dbReference type="Gene3D" id="2.160.10.10">
    <property type="entry name" value="Hexapeptide repeat proteins"/>
    <property type="match status" value="1"/>
</dbReference>
<comment type="similarity">
    <text evidence="1 5">Belongs to the transferase hexapeptide repeat family.</text>
</comment>
<dbReference type="CDD" id="cd03357">
    <property type="entry name" value="LbH_MAT_GAT"/>
    <property type="match status" value="1"/>
</dbReference>
<keyword evidence="8" id="KW-1185">Reference proteome</keyword>
<dbReference type="EMBL" id="WBVT01000011">
    <property type="protein sequence ID" value="KAB7790493.1"/>
    <property type="molecule type" value="Genomic_DNA"/>
</dbReference>
<evidence type="ECO:0000256" key="4">
    <source>
        <dbReference type="ARBA" id="ARBA00023315"/>
    </source>
</evidence>
<comment type="caution">
    <text evidence="7">The sequence shown here is derived from an EMBL/GenBank/DDBJ whole genome shotgun (WGS) entry which is preliminary data.</text>
</comment>
<dbReference type="InterPro" id="IPR024688">
    <property type="entry name" value="Mac_dom"/>
</dbReference>
<organism evidence="7 8">
    <name type="scientific">Bifidobacterium leontopitheci</name>
    <dbReference type="NCBI Taxonomy" id="2650774"/>
    <lineage>
        <taxon>Bacteria</taxon>
        <taxon>Bacillati</taxon>
        <taxon>Actinomycetota</taxon>
        <taxon>Actinomycetes</taxon>
        <taxon>Bifidobacteriales</taxon>
        <taxon>Bifidobacteriaceae</taxon>
        <taxon>Bifidobacterium</taxon>
    </lineage>
</organism>
<proteinExistence type="inferred from homology"/>
<dbReference type="InterPro" id="IPR039369">
    <property type="entry name" value="LacA-like"/>
</dbReference>
<dbReference type="AlphaFoldDB" id="A0A6I1GFT0"/>
<evidence type="ECO:0000256" key="5">
    <source>
        <dbReference type="RuleBase" id="RU367021"/>
    </source>
</evidence>
<sequence>MSVPQHILDIMHSTDLYMWESGEIDEAQTAQMRLLHRLNLSEPGSEERERLMHEFFAEVGEGTHIELPMHANWGCSTHWGAHCYANFNLTLVDDGEIHIGDHVMIGPNVILCTTGHPIRADLRDRYAQFSAPISIGRSAWLGANVTVMPGVTIGERAVIGACSLVTHDIPADTVAYGTPCRPVREIGERDREYYRPGMRIPEGM</sequence>